<comment type="caution">
    <text evidence="2">The sequence shown here is derived from an EMBL/GenBank/DDBJ whole genome shotgun (WGS) entry which is preliminary data.</text>
</comment>
<feature type="signal peptide" evidence="1">
    <location>
        <begin position="1"/>
        <end position="28"/>
    </location>
</feature>
<dbReference type="RefSeq" id="WP_196385117.1">
    <property type="nucleotide sequence ID" value="NZ_BAAAPJ010000009.1"/>
</dbReference>
<evidence type="ECO:0000313" key="2">
    <source>
        <dbReference type="EMBL" id="MBT8798625.1"/>
    </source>
</evidence>
<proteinExistence type="predicted"/>
<name>A0ABS5XVS3_9MICO</name>
<organism evidence="2 3">
    <name type="scientific">Microbacterium flavum</name>
    <dbReference type="NCBI Taxonomy" id="415216"/>
    <lineage>
        <taxon>Bacteria</taxon>
        <taxon>Bacillati</taxon>
        <taxon>Actinomycetota</taxon>
        <taxon>Actinomycetes</taxon>
        <taxon>Micrococcales</taxon>
        <taxon>Microbacteriaceae</taxon>
        <taxon>Microbacterium</taxon>
    </lineage>
</organism>
<dbReference type="Proteomes" id="UP000740605">
    <property type="component" value="Unassembled WGS sequence"/>
</dbReference>
<feature type="chain" id="PRO_5046150517" description="Lactococcin 972 family bacteriocin" evidence="1">
    <location>
        <begin position="29"/>
        <end position="98"/>
    </location>
</feature>
<evidence type="ECO:0008006" key="4">
    <source>
        <dbReference type="Google" id="ProtNLM"/>
    </source>
</evidence>
<evidence type="ECO:0000313" key="3">
    <source>
        <dbReference type="Proteomes" id="UP000740605"/>
    </source>
</evidence>
<accession>A0ABS5XVS3</accession>
<protein>
    <recommendedName>
        <fullName evidence="4">Lactococcin 972 family bacteriocin</fullName>
    </recommendedName>
</protein>
<keyword evidence="3" id="KW-1185">Reference proteome</keyword>
<gene>
    <name evidence="2" type="ORF">J0P97_11150</name>
</gene>
<dbReference type="EMBL" id="JAFLHG010000010">
    <property type="protein sequence ID" value="MBT8798625.1"/>
    <property type="molecule type" value="Genomic_DNA"/>
</dbReference>
<keyword evidence="1" id="KW-0732">Signal</keyword>
<sequence length="98" mass="10144">MNAIIKKGISAVLLAGALVGGTAAVAQAETVYYKGSALSFDHGRSWGVYSESTVQSGVYDHSTTANTTFSGWEKPGTAAHAIEFVGTGQATAYWNARG</sequence>
<reference evidence="2 3" key="1">
    <citation type="submission" date="2021-03" db="EMBL/GenBank/DDBJ databases">
        <title>Microbacterium pauli sp. nov., isolated from microfiltered milk.</title>
        <authorList>
            <person name="Bellassi P."/>
            <person name="Fontana A."/>
            <person name="Callegari M.L."/>
            <person name="Lorenzo M."/>
            <person name="Cappa F."/>
        </authorList>
    </citation>
    <scope>NUCLEOTIDE SEQUENCE [LARGE SCALE GENOMIC DNA]</scope>
    <source>
        <strain evidence="2 3">DSM 18909</strain>
    </source>
</reference>
<evidence type="ECO:0000256" key="1">
    <source>
        <dbReference type="SAM" id="SignalP"/>
    </source>
</evidence>